<feature type="domain" description="DUF4010" evidence="2">
    <location>
        <begin position="2"/>
        <end position="66"/>
    </location>
</feature>
<keyword evidence="1" id="KW-0812">Transmembrane</keyword>
<feature type="non-terminal residue" evidence="3">
    <location>
        <position position="1"/>
    </location>
</feature>
<keyword evidence="1" id="KW-0472">Membrane</keyword>
<feature type="transmembrane region" description="Helical" evidence="1">
    <location>
        <begin position="70"/>
        <end position="92"/>
    </location>
</feature>
<dbReference type="PANTHER" id="PTHR39084:SF1">
    <property type="entry name" value="DUF4010 DOMAIN-CONTAINING PROTEIN"/>
    <property type="match status" value="1"/>
</dbReference>
<gene>
    <name evidence="3" type="ORF">CA163_22690</name>
</gene>
<evidence type="ECO:0000313" key="3">
    <source>
        <dbReference type="EMBL" id="OXE30562.1"/>
    </source>
</evidence>
<evidence type="ECO:0000313" key="4">
    <source>
        <dbReference type="Proteomes" id="UP000214596"/>
    </source>
</evidence>
<dbReference type="PANTHER" id="PTHR39084">
    <property type="entry name" value="MEMBRANE PROTEIN-RELATED"/>
    <property type="match status" value="1"/>
</dbReference>
<dbReference type="AlphaFoldDB" id="A0A227J6L4"/>
<name>A0A227J6L4_VIBPH</name>
<dbReference type="EMBL" id="NIXT01002091">
    <property type="protein sequence ID" value="OXE30562.1"/>
    <property type="molecule type" value="Genomic_DNA"/>
</dbReference>
<feature type="transmembrane region" description="Helical" evidence="1">
    <location>
        <begin position="35"/>
        <end position="58"/>
    </location>
</feature>
<dbReference type="Proteomes" id="UP000214596">
    <property type="component" value="Unassembled WGS sequence"/>
</dbReference>
<evidence type="ECO:0000259" key="2">
    <source>
        <dbReference type="Pfam" id="PF13194"/>
    </source>
</evidence>
<dbReference type="Pfam" id="PF13194">
    <property type="entry name" value="DUF4010"/>
    <property type="match status" value="1"/>
</dbReference>
<protein>
    <recommendedName>
        <fullName evidence="2">DUF4010 domain-containing protein</fullName>
    </recommendedName>
</protein>
<organism evidence="3 4">
    <name type="scientific">Vibrio parahaemolyticus</name>
    <dbReference type="NCBI Taxonomy" id="670"/>
    <lineage>
        <taxon>Bacteria</taxon>
        <taxon>Pseudomonadati</taxon>
        <taxon>Pseudomonadota</taxon>
        <taxon>Gammaproteobacteria</taxon>
        <taxon>Vibrionales</taxon>
        <taxon>Vibrionaceae</taxon>
        <taxon>Vibrio</taxon>
    </lineage>
</organism>
<reference evidence="3 4" key="1">
    <citation type="journal article" date="2017" name="Appl. Environ. Microbiol.">
        <title>Parallel evolution of two clades of a major Atlantic endemic Vibrio parahaemolyticus pathogen lineage by independent acquisition of related pathogenicity islands.</title>
        <authorList>
            <person name="Xu F."/>
            <person name="Gonzalez-Escalona N."/>
            <person name="Drees K.P."/>
            <person name="Sebra R.P."/>
            <person name="Cooper V.S."/>
            <person name="Jones S.H."/>
            <person name="Whistler C.A."/>
        </authorList>
    </citation>
    <scope>NUCLEOTIDE SEQUENCE [LARGE SCALE GENOMIC DNA]</scope>
    <source>
        <strain evidence="3 4">MAVP-3</strain>
    </source>
</reference>
<sequence>ALAEWFGNAGVLILSALSGITDVDAISLALGRQSIQILSVTTAALGILIAASVNTIVKMSMVVAIGDKKLWLRVAPVMVGCVAVGALMFFILY</sequence>
<dbReference type="InterPro" id="IPR025105">
    <property type="entry name" value="DUF4010"/>
</dbReference>
<accession>A0A227J6L4</accession>
<evidence type="ECO:0000256" key="1">
    <source>
        <dbReference type="SAM" id="Phobius"/>
    </source>
</evidence>
<proteinExistence type="predicted"/>
<comment type="caution">
    <text evidence="3">The sequence shown here is derived from an EMBL/GenBank/DDBJ whole genome shotgun (WGS) entry which is preliminary data.</text>
</comment>
<keyword evidence="1" id="KW-1133">Transmembrane helix</keyword>